<dbReference type="GO" id="GO:0000160">
    <property type="term" value="P:phosphorelay signal transduction system"/>
    <property type="evidence" value="ECO:0007669"/>
    <property type="project" value="InterPro"/>
</dbReference>
<keyword evidence="2" id="KW-0238">DNA-binding</keyword>
<evidence type="ECO:0000313" key="7">
    <source>
        <dbReference type="EMBL" id="WNR43025.1"/>
    </source>
</evidence>
<evidence type="ECO:0000256" key="1">
    <source>
        <dbReference type="ARBA" id="ARBA00023015"/>
    </source>
</evidence>
<dbReference type="Proteomes" id="UP001304650">
    <property type="component" value="Chromosome"/>
</dbReference>
<evidence type="ECO:0000256" key="4">
    <source>
        <dbReference type="PROSITE-ProRule" id="PRU00169"/>
    </source>
</evidence>
<accession>A0AA96RIP4</accession>
<keyword evidence="4" id="KW-0597">Phosphoprotein</keyword>
<protein>
    <submittedName>
        <fullName evidence="7">Response regulator</fullName>
    </submittedName>
</protein>
<evidence type="ECO:0000256" key="2">
    <source>
        <dbReference type="ARBA" id="ARBA00023125"/>
    </source>
</evidence>
<dbReference type="AlphaFoldDB" id="A0AA96RIP4"/>
<sequence length="337" mass="39229">MFQVLVAEDELWIRDAVVEMVESMHPQFHVVGEASNGEEAWNFINEHWPSIVITDIMMPKKTGLWLIEQIYELNLPVVVIVVSGYDNFQYAKQAMRYGITEYLLKPVDEVELQSALNRSTKRLEQMTELHEGYLTIQSFIEQLPEMSPKTLSQQINSLLTLILKQRAVSPSKVKSLLTILSMKLNELFQAMIPEFAPTPLTEEDEQGIRKHFTGLLDMWLIASPKYEAQQYKNSIKQVCDYIDSHYYENFTLARLADMSHMSVSYFSLLFKKTTGQTFLNYLNEVRLQKAKELLQEPDLKIYEIADMVGYTSLPYFNRIFKQIITITPVEYRKRLGL</sequence>
<dbReference type="Gene3D" id="1.10.10.60">
    <property type="entry name" value="Homeodomain-like"/>
    <property type="match status" value="2"/>
</dbReference>
<dbReference type="SUPFAM" id="SSF52172">
    <property type="entry name" value="CheY-like"/>
    <property type="match status" value="1"/>
</dbReference>
<organism evidence="7 8">
    <name type="scientific">Paenibacillus roseopurpureus</name>
    <dbReference type="NCBI Taxonomy" id="2918901"/>
    <lineage>
        <taxon>Bacteria</taxon>
        <taxon>Bacillati</taxon>
        <taxon>Bacillota</taxon>
        <taxon>Bacilli</taxon>
        <taxon>Bacillales</taxon>
        <taxon>Paenibacillaceae</taxon>
        <taxon>Paenibacillus</taxon>
    </lineage>
</organism>
<feature type="modified residue" description="4-aspartylphosphate" evidence="4">
    <location>
        <position position="55"/>
    </location>
</feature>
<dbReference type="SMART" id="SM00448">
    <property type="entry name" value="REC"/>
    <property type="match status" value="1"/>
</dbReference>
<proteinExistence type="predicted"/>
<dbReference type="InterPro" id="IPR011006">
    <property type="entry name" value="CheY-like_superfamily"/>
</dbReference>
<feature type="domain" description="Response regulatory" evidence="6">
    <location>
        <begin position="3"/>
        <end position="120"/>
    </location>
</feature>
<dbReference type="Gene3D" id="3.40.50.2300">
    <property type="match status" value="1"/>
</dbReference>
<dbReference type="InterPro" id="IPR009057">
    <property type="entry name" value="Homeodomain-like_sf"/>
</dbReference>
<dbReference type="SMART" id="SM00342">
    <property type="entry name" value="HTH_ARAC"/>
    <property type="match status" value="1"/>
</dbReference>
<dbReference type="KEGG" id="proo:MJB10_18125"/>
<gene>
    <name evidence="7" type="ORF">MJB10_18125</name>
</gene>
<dbReference type="RefSeq" id="WP_314796943.1">
    <property type="nucleotide sequence ID" value="NZ_CP130319.1"/>
</dbReference>
<evidence type="ECO:0000259" key="5">
    <source>
        <dbReference type="PROSITE" id="PS01124"/>
    </source>
</evidence>
<dbReference type="PROSITE" id="PS01124">
    <property type="entry name" value="HTH_ARAC_FAMILY_2"/>
    <property type="match status" value="1"/>
</dbReference>
<keyword evidence="8" id="KW-1185">Reference proteome</keyword>
<dbReference type="PANTHER" id="PTHR43280:SF28">
    <property type="entry name" value="HTH-TYPE TRANSCRIPTIONAL ACTIVATOR RHAS"/>
    <property type="match status" value="1"/>
</dbReference>
<evidence type="ECO:0000313" key="8">
    <source>
        <dbReference type="Proteomes" id="UP001304650"/>
    </source>
</evidence>
<reference evidence="7" key="1">
    <citation type="submission" date="2022-02" db="EMBL/GenBank/DDBJ databases">
        <title>Paenibacillus sp. MBLB1832 Whole Genome Shotgun Sequencing.</title>
        <authorList>
            <person name="Hwang C.Y."/>
            <person name="Cho E.-S."/>
            <person name="Seo M.-J."/>
        </authorList>
    </citation>
    <scope>NUCLEOTIDE SEQUENCE</scope>
    <source>
        <strain evidence="7">MBLB1832</strain>
    </source>
</reference>
<dbReference type="PROSITE" id="PS50110">
    <property type="entry name" value="RESPONSE_REGULATORY"/>
    <property type="match status" value="1"/>
</dbReference>
<keyword evidence="3" id="KW-0804">Transcription</keyword>
<dbReference type="SUPFAM" id="SSF46689">
    <property type="entry name" value="Homeodomain-like"/>
    <property type="match status" value="2"/>
</dbReference>
<dbReference type="Pfam" id="PF00072">
    <property type="entry name" value="Response_reg"/>
    <property type="match status" value="1"/>
</dbReference>
<name>A0AA96RIP4_9BACL</name>
<evidence type="ECO:0000259" key="6">
    <source>
        <dbReference type="PROSITE" id="PS50110"/>
    </source>
</evidence>
<dbReference type="PANTHER" id="PTHR43280">
    <property type="entry name" value="ARAC-FAMILY TRANSCRIPTIONAL REGULATOR"/>
    <property type="match status" value="1"/>
</dbReference>
<feature type="domain" description="HTH araC/xylS-type" evidence="5">
    <location>
        <begin position="236"/>
        <end position="334"/>
    </location>
</feature>
<keyword evidence="1" id="KW-0805">Transcription regulation</keyword>
<evidence type="ECO:0000256" key="3">
    <source>
        <dbReference type="ARBA" id="ARBA00023163"/>
    </source>
</evidence>
<dbReference type="InterPro" id="IPR018060">
    <property type="entry name" value="HTH_AraC"/>
</dbReference>
<dbReference type="GO" id="GO:0043565">
    <property type="term" value="F:sequence-specific DNA binding"/>
    <property type="evidence" value="ECO:0007669"/>
    <property type="project" value="InterPro"/>
</dbReference>
<dbReference type="Pfam" id="PF12833">
    <property type="entry name" value="HTH_18"/>
    <property type="match status" value="1"/>
</dbReference>
<dbReference type="EMBL" id="CP130319">
    <property type="protein sequence ID" value="WNR43025.1"/>
    <property type="molecule type" value="Genomic_DNA"/>
</dbReference>
<dbReference type="CDD" id="cd17536">
    <property type="entry name" value="REC_YesN-like"/>
    <property type="match status" value="1"/>
</dbReference>
<dbReference type="GO" id="GO:0003700">
    <property type="term" value="F:DNA-binding transcription factor activity"/>
    <property type="evidence" value="ECO:0007669"/>
    <property type="project" value="InterPro"/>
</dbReference>
<dbReference type="InterPro" id="IPR001789">
    <property type="entry name" value="Sig_transdc_resp-reg_receiver"/>
</dbReference>